<evidence type="ECO:0000256" key="6">
    <source>
        <dbReference type="ARBA" id="ARBA00022989"/>
    </source>
</evidence>
<dbReference type="STRING" id="194963.SAMCFNEI73_Ch0602"/>
<dbReference type="GO" id="GO:0055085">
    <property type="term" value="P:transmembrane transport"/>
    <property type="evidence" value="ECO:0007669"/>
    <property type="project" value="InterPro"/>
</dbReference>
<protein>
    <submittedName>
        <fullName evidence="10">ABC transporter permease</fullName>
    </submittedName>
</protein>
<reference evidence="10 11" key="1">
    <citation type="submission" date="2015-10" db="EMBL/GenBank/DDBJ databases">
        <title>Genomic differences between typical nodule nitrogen-fixing rhizobial strains and those coming from bean seeds.</title>
        <authorList>
            <person name="Peralta H."/>
            <person name="Aguilar-Vera A."/>
            <person name="Diaz R."/>
            <person name="Mora Y."/>
            <person name="Martinez-Batallar G."/>
            <person name="Salazar E."/>
            <person name="Vargas-Lagunas C."/>
            <person name="Encarnacion S."/>
            <person name="Girard L."/>
            <person name="Mora J."/>
        </authorList>
    </citation>
    <scope>NUCLEOTIDE SEQUENCE [LARGE SCALE GENOMIC DNA]</scope>
    <source>
        <strain evidence="10 11">CFNEI 73</strain>
    </source>
</reference>
<gene>
    <name evidence="10" type="ORF">SAMCFNEI73_Ch0602</name>
</gene>
<comment type="similarity">
    <text evidence="2 8">Belongs to the binding-protein-dependent transport system permease family.</text>
</comment>
<dbReference type="SUPFAM" id="SSF161098">
    <property type="entry name" value="MetI-like"/>
    <property type="match status" value="2"/>
</dbReference>
<dbReference type="OrthoDB" id="9785347at2"/>
<evidence type="ECO:0000259" key="9">
    <source>
        <dbReference type="PROSITE" id="PS50928"/>
    </source>
</evidence>
<evidence type="ECO:0000256" key="2">
    <source>
        <dbReference type="ARBA" id="ARBA00009306"/>
    </source>
</evidence>
<dbReference type="CDD" id="cd06261">
    <property type="entry name" value="TM_PBP2"/>
    <property type="match status" value="1"/>
</dbReference>
<feature type="transmembrane region" description="Helical" evidence="8">
    <location>
        <begin position="331"/>
        <end position="351"/>
    </location>
</feature>
<feature type="transmembrane region" description="Helical" evidence="8">
    <location>
        <begin position="276"/>
        <end position="293"/>
    </location>
</feature>
<feature type="transmembrane region" description="Helical" evidence="8">
    <location>
        <begin position="177"/>
        <end position="202"/>
    </location>
</feature>
<evidence type="ECO:0000313" key="10">
    <source>
        <dbReference type="EMBL" id="APG89928.1"/>
    </source>
</evidence>
<feature type="transmembrane region" description="Helical" evidence="8">
    <location>
        <begin position="12"/>
        <end position="31"/>
    </location>
</feature>
<evidence type="ECO:0000256" key="4">
    <source>
        <dbReference type="ARBA" id="ARBA00022475"/>
    </source>
</evidence>
<dbReference type="Gene3D" id="1.10.3720.10">
    <property type="entry name" value="MetI-like"/>
    <property type="match status" value="1"/>
</dbReference>
<dbReference type="AlphaFoldDB" id="A0A1L3LIM0"/>
<dbReference type="PROSITE" id="PS50928">
    <property type="entry name" value="ABC_TM1"/>
    <property type="match status" value="1"/>
</dbReference>
<dbReference type="InterPro" id="IPR035906">
    <property type="entry name" value="MetI-like_sf"/>
</dbReference>
<organism evidence="10 11">
    <name type="scientific">Sinorhizobium americanum</name>
    <dbReference type="NCBI Taxonomy" id="194963"/>
    <lineage>
        <taxon>Bacteria</taxon>
        <taxon>Pseudomonadati</taxon>
        <taxon>Pseudomonadota</taxon>
        <taxon>Alphaproteobacteria</taxon>
        <taxon>Hyphomicrobiales</taxon>
        <taxon>Rhizobiaceae</taxon>
        <taxon>Sinorhizobium/Ensifer group</taxon>
        <taxon>Sinorhizobium</taxon>
    </lineage>
</organism>
<keyword evidence="3 8" id="KW-0813">Transport</keyword>
<keyword evidence="5 8" id="KW-0812">Transmembrane</keyword>
<name>A0A1L3LIM0_9HYPH</name>
<dbReference type="KEGG" id="same:SAMCFNEI73_Ch0602"/>
<feature type="transmembrane region" description="Helical" evidence="8">
    <location>
        <begin position="72"/>
        <end position="93"/>
    </location>
</feature>
<evidence type="ECO:0000256" key="3">
    <source>
        <dbReference type="ARBA" id="ARBA00022448"/>
    </source>
</evidence>
<sequence length="362" mass="39508">MGRAGSEERSGWLFILPFTVSMALFFVYAIVRTAYYSFTDFDLFKAPSFVGLSNYTALVSDELFLTALRNTIGFSLIVTTVQTALALALAVLVNHAVRARGLVRTVFYLPSIMSSAAMTLIFLWLFQRDGFMTAIVGVVLAYHRHILLFFVGIAAVQGALVLKARRRYDGVSIFDPFFLLVAAASALTLVVACALAGLLPVFDNDLRVSWLNTQQRFFFMPVTLWSVALMNIFTTVPTLMLLFLAGLQSIPNALYDAAEIDGANAFQRFRHITVPALRPVTFAVVTMSIIGTLQMFDQVAILGDAAPLASRVTLAYYVYENAFPAGASSRIGMASAAALVLGILTIAVVYVQKSVGVKERAE</sequence>
<evidence type="ECO:0000256" key="5">
    <source>
        <dbReference type="ARBA" id="ARBA00022692"/>
    </source>
</evidence>
<feature type="transmembrane region" description="Helical" evidence="8">
    <location>
        <begin position="222"/>
        <end position="245"/>
    </location>
</feature>
<keyword evidence="6 8" id="KW-1133">Transmembrane helix</keyword>
<feature type="transmembrane region" description="Helical" evidence="8">
    <location>
        <begin position="105"/>
        <end position="126"/>
    </location>
</feature>
<dbReference type="EMBL" id="CP013107">
    <property type="protein sequence ID" value="APG89928.1"/>
    <property type="molecule type" value="Genomic_DNA"/>
</dbReference>
<dbReference type="Pfam" id="PF00528">
    <property type="entry name" value="BPD_transp_1"/>
    <property type="match status" value="1"/>
</dbReference>
<comment type="subcellular location">
    <subcellularLocation>
        <location evidence="1 8">Cell membrane</location>
        <topology evidence="1 8">Multi-pass membrane protein</topology>
    </subcellularLocation>
</comment>
<dbReference type="InterPro" id="IPR000515">
    <property type="entry name" value="MetI-like"/>
</dbReference>
<dbReference type="GO" id="GO:0005886">
    <property type="term" value="C:plasma membrane"/>
    <property type="evidence" value="ECO:0007669"/>
    <property type="project" value="UniProtKB-SubCell"/>
</dbReference>
<dbReference type="InterPro" id="IPR050809">
    <property type="entry name" value="UgpAE/MalFG_permease"/>
</dbReference>
<dbReference type="PANTHER" id="PTHR43227">
    <property type="entry name" value="BLL4140 PROTEIN"/>
    <property type="match status" value="1"/>
</dbReference>
<feature type="domain" description="ABC transmembrane type-1" evidence="9">
    <location>
        <begin position="68"/>
        <end position="352"/>
    </location>
</feature>
<keyword evidence="4" id="KW-1003">Cell membrane</keyword>
<dbReference type="RefSeq" id="WP_037378500.1">
    <property type="nucleotide sequence ID" value="NZ_CP013107.1"/>
</dbReference>
<evidence type="ECO:0000256" key="7">
    <source>
        <dbReference type="ARBA" id="ARBA00023136"/>
    </source>
</evidence>
<keyword evidence="7 8" id="KW-0472">Membrane</keyword>
<keyword evidence="11" id="KW-1185">Reference proteome</keyword>
<evidence type="ECO:0000256" key="1">
    <source>
        <dbReference type="ARBA" id="ARBA00004651"/>
    </source>
</evidence>
<accession>A0A1L3LIM0</accession>
<evidence type="ECO:0000256" key="8">
    <source>
        <dbReference type="RuleBase" id="RU363032"/>
    </source>
</evidence>
<feature type="transmembrane region" description="Helical" evidence="8">
    <location>
        <begin position="146"/>
        <end position="165"/>
    </location>
</feature>
<proteinExistence type="inferred from homology"/>
<dbReference type="PANTHER" id="PTHR43227:SF8">
    <property type="entry name" value="DIACETYLCHITOBIOSE UPTAKE SYSTEM PERMEASE PROTEIN DASB"/>
    <property type="match status" value="1"/>
</dbReference>
<evidence type="ECO:0000313" key="11">
    <source>
        <dbReference type="Proteomes" id="UP000182306"/>
    </source>
</evidence>
<dbReference type="Proteomes" id="UP000182306">
    <property type="component" value="Chromosome"/>
</dbReference>